<name>A0ABY8TP96_TETOB</name>
<dbReference type="EMBL" id="CP126209">
    <property type="protein sequence ID" value="WIA10187.1"/>
    <property type="molecule type" value="Genomic_DNA"/>
</dbReference>
<evidence type="ECO:0000256" key="1">
    <source>
        <dbReference type="SAM" id="SignalP"/>
    </source>
</evidence>
<feature type="chain" id="PRO_5045859130" description="C-type lectin domain-containing protein" evidence="1">
    <location>
        <begin position="22"/>
        <end position="116"/>
    </location>
</feature>
<sequence>MRAALLLFVLLVLSAVCFSYADPTSDLLTSQQPSAPAAPPAAAAAAAAALHGIRRLLSVSDFGPDSWAYWGGSATDRSWQSPVGGSWRSGGSWDRWDSWAGGRRRAEHTRYDRLCT</sequence>
<evidence type="ECO:0008006" key="4">
    <source>
        <dbReference type="Google" id="ProtNLM"/>
    </source>
</evidence>
<gene>
    <name evidence="2" type="ORF">OEZ85_010390</name>
</gene>
<keyword evidence="3" id="KW-1185">Reference proteome</keyword>
<feature type="signal peptide" evidence="1">
    <location>
        <begin position="1"/>
        <end position="21"/>
    </location>
</feature>
<protein>
    <recommendedName>
        <fullName evidence="4">C-type lectin domain-containing protein</fullName>
    </recommendedName>
</protein>
<proteinExistence type="predicted"/>
<accession>A0ABY8TP96</accession>
<dbReference type="Proteomes" id="UP001244341">
    <property type="component" value="Chromosome 2b"/>
</dbReference>
<evidence type="ECO:0000313" key="3">
    <source>
        <dbReference type="Proteomes" id="UP001244341"/>
    </source>
</evidence>
<reference evidence="2 3" key="1">
    <citation type="submission" date="2023-05" db="EMBL/GenBank/DDBJ databases">
        <title>A 100% complete, gapless, phased diploid assembly of the Scenedesmus obliquus UTEX 3031 genome.</title>
        <authorList>
            <person name="Biondi T.C."/>
            <person name="Hanschen E.R."/>
            <person name="Kwon T."/>
            <person name="Eng W."/>
            <person name="Kruse C.P.S."/>
            <person name="Koehler S.I."/>
            <person name="Kunde Y."/>
            <person name="Gleasner C.D."/>
            <person name="You Mak K.T."/>
            <person name="Polle J."/>
            <person name="Hovde B.T."/>
            <person name="Starkenburg S.R."/>
        </authorList>
    </citation>
    <scope>NUCLEOTIDE SEQUENCE [LARGE SCALE GENOMIC DNA]</scope>
    <source>
        <strain evidence="2 3">DOE0152z</strain>
    </source>
</reference>
<organism evidence="2 3">
    <name type="scientific">Tetradesmus obliquus</name>
    <name type="common">Green alga</name>
    <name type="synonym">Acutodesmus obliquus</name>
    <dbReference type="NCBI Taxonomy" id="3088"/>
    <lineage>
        <taxon>Eukaryota</taxon>
        <taxon>Viridiplantae</taxon>
        <taxon>Chlorophyta</taxon>
        <taxon>core chlorophytes</taxon>
        <taxon>Chlorophyceae</taxon>
        <taxon>CS clade</taxon>
        <taxon>Sphaeropleales</taxon>
        <taxon>Scenedesmaceae</taxon>
        <taxon>Tetradesmus</taxon>
    </lineage>
</organism>
<evidence type="ECO:0000313" key="2">
    <source>
        <dbReference type="EMBL" id="WIA10187.1"/>
    </source>
</evidence>
<keyword evidence="1" id="KW-0732">Signal</keyword>